<name>A0A1Y2E7Q7_9PEZI</name>
<evidence type="ECO:0000313" key="1">
    <source>
        <dbReference type="EMBL" id="ORY67598.1"/>
    </source>
</evidence>
<dbReference type="EMBL" id="MCFJ01000004">
    <property type="protein sequence ID" value="ORY67598.1"/>
    <property type="molecule type" value="Genomic_DNA"/>
</dbReference>
<organism evidence="1 2">
    <name type="scientific">Pseudomassariella vexata</name>
    <dbReference type="NCBI Taxonomy" id="1141098"/>
    <lineage>
        <taxon>Eukaryota</taxon>
        <taxon>Fungi</taxon>
        <taxon>Dikarya</taxon>
        <taxon>Ascomycota</taxon>
        <taxon>Pezizomycotina</taxon>
        <taxon>Sordariomycetes</taxon>
        <taxon>Xylariomycetidae</taxon>
        <taxon>Amphisphaeriales</taxon>
        <taxon>Pseudomassariaceae</taxon>
        <taxon>Pseudomassariella</taxon>
    </lineage>
</organism>
<dbReference type="GeneID" id="63769988"/>
<proteinExistence type="predicted"/>
<dbReference type="InParanoid" id="A0A1Y2E7Q7"/>
<dbReference type="RefSeq" id="XP_040718222.1">
    <property type="nucleotide sequence ID" value="XM_040853776.1"/>
</dbReference>
<accession>A0A1Y2E7Q7</accession>
<comment type="caution">
    <text evidence="1">The sequence shown here is derived from an EMBL/GenBank/DDBJ whole genome shotgun (WGS) entry which is preliminary data.</text>
</comment>
<sequence length="189" mass="21242">MGGRTKPLSSAIHPCHPRLAIPSVPPWNRDKTTPLSLCTTSLGLWALLVVYLRSTRLQQLRPGWWRCFDWLLPRPAKLHYYPSVLLLAPVRSICQHAITVRVCPLLTRNAIPNTAITLENSSRRVKTPSSMQNLVSAIGWHITACSFGHPKVEATTCAPNCASLCKLLSNPRFCLQRFRTCWHFSHGNP</sequence>
<gene>
    <name evidence="1" type="ORF">BCR38DRAFT_160616</name>
</gene>
<keyword evidence="2" id="KW-1185">Reference proteome</keyword>
<dbReference type="AlphaFoldDB" id="A0A1Y2E7Q7"/>
<protein>
    <submittedName>
        <fullName evidence="1">Uncharacterized protein</fullName>
    </submittedName>
</protein>
<reference evidence="1 2" key="1">
    <citation type="submission" date="2016-07" db="EMBL/GenBank/DDBJ databases">
        <title>Pervasive Adenine N6-methylation of Active Genes in Fungi.</title>
        <authorList>
            <consortium name="DOE Joint Genome Institute"/>
            <person name="Mondo S.J."/>
            <person name="Dannebaum R.O."/>
            <person name="Kuo R.C."/>
            <person name="Labutti K."/>
            <person name="Haridas S."/>
            <person name="Kuo A."/>
            <person name="Salamov A."/>
            <person name="Ahrendt S.R."/>
            <person name="Lipzen A."/>
            <person name="Sullivan W."/>
            <person name="Andreopoulos W.B."/>
            <person name="Clum A."/>
            <person name="Lindquist E."/>
            <person name="Daum C."/>
            <person name="Ramamoorthy G.K."/>
            <person name="Gryganskyi A."/>
            <person name="Culley D."/>
            <person name="Magnuson J.K."/>
            <person name="James T.Y."/>
            <person name="O'Malley M.A."/>
            <person name="Stajich J.E."/>
            <person name="Spatafora J.W."/>
            <person name="Visel A."/>
            <person name="Grigoriev I.V."/>
        </authorList>
    </citation>
    <scope>NUCLEOTIDE SEQUENCE [LARGE SCALE GENOMIC DNA]</scope>
    <source>
        <strain evidence="1 2">CBS 129021</strain>
    </source>
</reference>
<evidence type="ECO:0000313" key="2">
    <source>
        <dbReference type="Proteomes" id="UP000193689"/>
    </source>
</evidence>
<dbReference type="Proteomes" id="UP000193689">
    <property type="component" value="Unassembled WGS sequence"/>
</dbReference>